<dbReference type="Proteomes" id="UP001548713">
    <property type="component" value="Unassembled WGS sequence"/>
</dbReference>
<protein>
    <submittedName>
        <fullName evidence="2">Uncharacterized protein</fullName>
    </submittedName>
</protein>
<reference evidence="2 3" key="1">
    <citation type="submission" date="2024-07" db="EMBL/GenBank/DDBJ databases">
        <title>Novosphingobium kalidii RD2P27.</title>
        <authorList>
            <person name="Sun J.-Q."/>
        </authorList>
    </citation>
    <scope>NUCLEOTIDE SEQUENCE [LARGE SCALE GENOMIC DNA]</scope>
    <source>
        <strain evidence="2 3">RD2P27</strain>
    </source>
</reference>
<gene>
    <name evidence="2" type="ORF">ABVV53_05540</name>
</gene>
<dbReference type="EMBL" id="JBEWLY010000008">
    <property type="protein sequence ID" value="MET1754925.1"/>
    <property type="molecule type" value="Genomic_DNA"/>
</dbReference>
<comment type="caution">
    <text evidence="2">The sequence shown here is derived from an EMBL/GenBank/DDBJ whole genome shotgun (WGS) entry which is preliminary data.</text>
</comment>
<evidence type="ECO:0000256" key="1">
    <source>
        <dbReference type="SAM" id="SignalP"/>
    </source>
</evidence>
<evidence type="ECO:0000313" key="3">
    <source>
        <dbReference type="Proteomes" id="UP001548713"/>
    </source>
</evidence>
<sequence>MKSLFFLTSALAIATPALAQQGNDESYAVDGYKTAGRSAFLGLRARM</sequence>
<keyword evidence="1" id="KW-0732">Signal</keyword>
<organism evidence="2 3">
    <name type="scientific">Novosphingobium kalidii</name>
    <dbReference type="NCBI Taxonomy" id="3230299"/>
    <lineage>
        <taxon>Bacteria</taxon>
        <taxon>Pseudomonadati</taxon>
        <taxon>Pseudomonadota</taxon>
        <taxon>Alphaproteobacteria</taxon>
        <taxon>Sphingomonadales</taxon>
        <taxon>Sphingomonadaceae</taxon>
        <taxon>Novosphingobium</taxon>
    </lineage>
</organism>
<proteinExistence type="predicted"/>
<evidence type="ECO:0000313" key="2">
    <source>
        <dbReference type="EMBL" id="MET1754925.1"/>
    </source>
</evidence>
<dbReference type="RefSeq" id="WP_353983376.1">
    <property type="nucleotide sequence ID" value="NZ_JBEWLY010000008.1"/>
</dbReference>
<feature type="signal peptide" evidence="1">
    <location>
        <begin position="1"/>
        <end position="19"/>
    </location>
</feature>
<name>A0ABV2CZA0_9SPHN</name>
<feature type="chain" id="PRO_5046632273" evidence="1">
    <location>
        <begin position="20"/>
        <end position="47"/>
    </location>
</feature>
<accession>A0ABV2CZA0</accession>
<keyword evidence="3" id="KW-1185">Reference proteome</keyword>